<accession>A0AAV5J3W6</accession>
<proteinExistence type="predicted"/>
<dbReference type="EMBL" id="BPVZ01000022">
    <property type="protein sequence ID" value="GKV04748.1"/>
    <property type="molecule type" value="Genomic_DNA"/>
</dbReference>
<protein>
    <submittedName>
        <fullName evidence="1">Uncharacterized protein</fullName>
    </submittedName>
</protein>
<name>A0AAV5J3W6_9ROSI</name>
<organism evidence="1 2">
    <name type="scientific">Rubroshorea leprosula</name>
    <dbReference type="NCBI Taxonomy" id="152421"/>
    <lineage>
        <taxon>Eukaryota</taxon>
        <taxon>Viridiplantae</taxon>
        <taxon>Streptophyta</taxon>
        <taxon>Embryophyta</taxon>
        <taxon>Tracheophyta</taxon>
        <taxon>Spermatophyta</taxon>
        <taxon>Magnoliopsida</taxon>
        <taxon>eudicotyledons</taxon>
        <taxon>Gunneridae</taxon>
        <taxon>Pentapetalae</taxon>
        <taxon>rosids</taxon>
        <taxon>malvids</taxon>
        <taxon>Malvales</taxon>
        <taxon>Dipterocarpaceae</taxon>
        <taxon>Rubroshorea</taxon>
    </lineage>
</organism>
<keyword evidence="2" id="KW-1185">Reference proteome</keyword>
<comment type="caution">
    <text evidence="1">The sequence shown here is derived from an EMBL/GenBank/DDBJ whole genome shotgun (WGS) entry which is preliminary data.</text>
</comment>
<gene>
    <name evidence="1" type="ORF">SLEP1_g16862</name>
</gene>
<reference evidence="1 2" key="1">
    <citation type="journal article" date="2021" name="Commun. Biol.">
        <title>The genome of Shorea leprosula (Dipterocarpaceae) highlights the ecological relevance of drought in aseasonal tropical rainforests.</title>
        <authorList>
            <person name="Ng K.K.S."/>
            <person name="Kobayashi M.J."/>
            <person name="Fawcett J.A."/>
            <person name="Hatakeyama M."/>
            <person name="Paape T."/>
            <person name="Ng C.H."/>
            <person name="Ang C.C."/>
            <person name="Tnah L.H."/>
            <person name="Lee C.T."/>
            <person name="Nishiyama T."/>
            <person name="Sese J."/>
            <person name="O'Brien M.J."/>
            <person name="Copetti D."/>
            <person name="Mohd Noor M.I."/>
            <person name="Ong R.C."/>
            <person name="Putra M."/>
            <person name="Sireger I.Z."/>
            <person name="Indrioko S."/>
            <person name="Kosugi Y."/>
            <person name="Izuno A."/>
            <person name="Isagi Y."/>
            <person name="Lee S.L."/>
            <person name="Shimizu K.K."/>
        </authorList>
    </citation>
    <scope>NUCLEOTIDE SEQUENCE [LARGE SCALE GENOMIC DNA]</scope>
    <source>
        <strain evidence="1">214</strain>
    </source>
</reference>
<evidence type="ECO:0000313" key="2">
    <source>
        <dbReference type="Proteomes" id="UP001054252"/>
    </source>
</evidence>
<evidence type="ECO:0000313" key="1">
    <source>
        <dbReference type="EMBL" id="GKV04748.1"/>
    </source>
</evidence>
<dbReference type="Proteomes" id="UP001054252">
    <property type="component" value="Unassembled WGS sequence"/>
</dbReference>
<dbReference type="AlphaFoldDB" id="A0AAV5J3W6"/>
<sequence>MQLTLANLVHGFEISTLLDQPIDKAAPLEVLIIPRLPAACYEVN</sequence>